<proteinExistence type="inferred from homology"/>
<dbReference type="InterPro" id="IPR015421">
    <property type="entry name" value="PyrdxlP-dep_Trfase_major"/>
</dbReference>
<dbReference type="RefSeq" id="WP_202828807.1">
    <property type="nucleotide sequence ID" value="NZ_JAEUXJ010000025.1"/>
</dbReference>
<dbReference type="CDD" id="cd00616">
    <property type="entry name" value="AHBA_syn"/>
    <property type="match status" value="1"/>
</dbReference>
<sequence length="389" mass="42240">MSPTLLERMSNRAMLAVAEPQLGAEEKAALADVIDAGWITMGERVFAFERAFAQAHDAADAVAVSSCTGGLHLALQALGLGPGDEVLVPALTFAATANCVLYVGATPVLVDIESLETPLMSIEDARFRCTPRTRAVILVHYAGYLADRAAWQDFATARGLLLIEDAAHAAGLPEAGTYGAAAVFSFYGNKNMTTAEGGMVLAADEELRERMRQMRGHGLTSGTFQRHSAAQPGYDVTMLGFNYRMDELRAAIGLVQLGKLPAWNERRRTLTEVYRALLARQLPEVTVPFAQGGISSHHIMPVLLPRGVDRPQVIERLRAMGVQTSMHYPPLHRLALYRERFPDLALPIVEDFAARELTLPLHPGLDEDDLRFVTEALTEAVRGAARGAS</sequence>
<dbReference type="Gene3D" id="3.90.1150.10">
    <property type="entry name" value="Aspartate Aminotransferase, domain 1"/>
    <property type="match status" value="1"/>
</dbReference>
<evidence type="ECO:0000256" key="2">
    <source>
        <dbReference type="RuleBase" id="RU004508"/>
    </source>
</evidence>
<evidence type="ECO:0000256" key="1">
    <source>
        <dbReference type="ARBA" id="ARBA00037999"/>
    </source>
</evidence>
<comment type="similarity">
    <text evidence="1 2">Belongs to the DegT/DnrJ/EryC1 family.</text>
</comment>
<keyword evidence="3" id="KW-0808">Transferase</keyword>
<keyword evidence="2" id="KW-0663">Pyridoxal phosphate</keyword>
<dbReference type="PANTHER" id="PTHR30244:SF34">
    <property type="entry name" value="DTDP-4-AMINO-4,6-DIDEOXYGALACTOSE TRANSAMINASE"/>
    <property type="match status" value="1"/>
</dbReference>
<dbReference type="InterPro" id="IPR000653">
    <property type="entry name" value="DegT/StrS_aminotransferase"/>
</dbReference>
<dbReference type="Proteomes" id="UP000606490">
    <property type="component" value="Unassembled WGS sequence"/>
</dbReference>
<accession>A0ABS1VBL2</accession>
<comment type="caution">
    <text evidence="3">The sequence shown here is derived from an EMBL/GenBank/DDBJ whole genome shotgun (WGS) entry which is preliminary data.</text>
</comment>
<organism evidence="3 4">
    <name type="scientific">Belnapia mucosa</name>
    <dbReference type="NCBI Taxonomy" id="2804532"/>
    <lineage>
        <taxon>Bacteria</taxon>
        <taxon>Pseudomonadati</taxon>
        <taxon>Pseudomonadota</taxon>
        <taxon>Alphaproteobacteria</taxon>
        <taxon>Acetobacterales</taxon>
        <taxon>Roseomonadaceae</taxon>
        <taxon>Belnapia</taxon>
    </lineage>
</organism>
<dbReference type="SUPFAM" id="SSF53383">
    <property type="entry name" value="PLP-dependent transferases"/>
    <property type="match status" value="1"/>
</dbReference>
<dbReference type="Gene3D" id="3.40.640.10">
    <property type="entry name" value="Type I PLP-dependent aspartate aminotransferase-like (Major domain)"/>
    <property type="match status" value="1"/>
</dbReference>
<dbReference type="Pfam" id="PF01041">
    <property type="entry name" value="DegT_DnrJ_EryC1"/>
    <property type="match status" value="1"/>
</dbReference>
<dbReference type="GO" id="GO:0008483">
    <property type="term" value="F:transaminase activity"/>
    <property type="evidence" value="ECO:0007669"/>
    <property type="project" value="UniProtKB-KW"/>
</dbReference>
<dbReference type="InterPro" id="IPR015422">
    <property type="entry name" value="PyrdxlP-dep_Trfase_small"/>
</dbReference>
<evidence type="ECO:0000313" key="3">
    <source>
        <dbReference type="EMBL" id="MBL6459076.1"/>
    </source>
</evidence>
<dbReference type="PIRSF" id="PIRSF000390">
    <property type="entry name" value="PLP_StrS"/>
    <property type="match status" value="1"/>
</dbReference>
<evidence type="ECO:0000313" key="4">
    <source>
        <dbReference type="Proteomes" id="UP000606490"/>
    </source>
</evidence>
<protein>
    <submittedName>
        <fullName evidence="3">DegT/DnrJ/EryC1/StrS aminotransferase family protein</fullName>
    </submittedName>
</protein>
<gene>
    <name evidence="3" type="ORF">JMJ55_27490</name>
</gene>
<keyword evidence="3" id="KW-0032">Aminotransferase</keyword>
<dbReference type="EMBL" id="JAEUXJ010000025">
    <property type="protein sequence ID" value="MBL6459076.1"/>
    <property type="molecule type" value="Genomic_DNA"/>
</dbReference>
<reference evidence="3 4" key="1">
    <citation type="submission" date="2021-01" db="EMBL/GenBank/DDBJ databases">
        <title>Belnapia mucosa sp. nov. and Belnapia arida sp. nov., isolated from the Tabernas Desert (Almeria, Spain).</title>
        <authorList>
            <person name="Molina-Menor E."/>
            <person name="Vidal-Verdu A."/>
            <person name="Calonge A."/>
            <person name="Satari L."/>
            <person name="Pereto Magraner J."/>
            <person name="Porcar Miralles M."/>
        </authorList>
    </citation>
    <scope>NUCLEOTIDE SEQUENCE [LARGE SCALE GENOMIC DNA]</scope>
    <source>
        <strain evidence="3 4">T6</strain>
    </source>
</reference>
<dbReference type="InterPro" id="IPR015424">
    <property type="entry name" value="PyrdxlP-dep_Trfase"/>
</dbReference>
<name>A0ABS1VBL2_9PROT</name>
<keyword evidence="4" id="KW-1185">Reference proteome</keyword>
<dbReference type="PANTHER" id="PTHR30244">
    <property type="entry name" value="TRANSAMINASE"/>
    <property type="match status" value="1"/>
</dbReference>